<protein>
    <submittedName>
        <fullName evidence="2">Uncharacterized protein</fullName>
    </submittedName>
</protein>
<evidence type="ECO:0000313" key="1">
    <source>
        <dbReference type="EMBL" id="MFO3705965.1"/>
    </source>
</evidence>
<sequence>MTVHAYPRLQALQAIATCIYGRRWRAPAARAMGVSLETLESWLHQRTIMPTGHIELIVRLGRMHARRCIAHCDAIERIERDPLLDS</sequence>
<accession>A0A2S7CVL6</accession>
<reference evidence="2 3" key="1">
    <citation type="submission" date="2016-08" db="EMBL/GenBank/DDBJ databases">
        <authorList>
            <person name="Seilhamer J.J."/>
        </authorList>
    </citation>
    <scope>NUCLEOTIDE SEQUENCE [LARGE SCALE GENOMIC DNA]</scope>
    <source>
        <strain evidence="2 3">CFBP4690</strain>
    </source>
</reference>
<organism evidence="2 3">
    <name type="scientific">Xanthomonas codiaei</name>
    <dbReference type="NCBI Taxonomy" id="56463"/>
    <lineage>
        <taxon>Bacteria</taxon>
        <taxon>Pseudomonadati</taxon>
        <taxon>Pseudomonadota</taxon>
        <taxon>Gammaproteobacteria</taxon>
        <taxon>Lysobacterales</taxon>
        <taxon>Lysobacteraceae</taxon>
        <taxon>Xanthomonas</taxon>
    </lineage>
</organism>
<name>A0A2S7CVL6_9XANT</name>
<dbReference type="RefSeq" id="WP_104539761.1">
    <property type="nucleotide sequence ID" value="NZ_JBJGBS010000061.1"/>
</dbReference>
<dbReference type="Proteomes" id="UP001637990">
    <property type="component" value="Unassembled WGS sequence"/>
</dbReference>
<evidence type="ECO:0000313" key="2">
    <source>
        <dbReference type="EMBL" id="PPU65647.1"/>
    </source>
</evidence>
<evidence type="ECO:0000313" key="3">
    <source>
        <dbReference type="Proteomes" id="UP000237872"/>
    </source>
</evidence>
<dbReference type="Proteomes" id="UP000237872">
    <property type="component" value="Unassembled WGS sequence"/>
</dbReference>
<proteinExistence type="predicted"/>
<reference evidence="1 4" key="2">
    <citation type="submission" date="2024-11" db="EMBL/GenBank/DDBJ databases">
        <title>Genome sequencing of Xanthomonas codiaei.</title>
        <authorList>
            <person name="Studholme D.J."/>
        </authorList>
    </citation>
    <scope>NUCLEOTIDE SEQUENCE [LARGE SCALE GENOMIC DNA]</scope>
    <source>
        <strain evidence="1 4">NCPPB 4350</strain>
    </source>
</reference>
<dbReference type="AlphaFoldDB" id="A0A2S7CVL6"/>
<evidence type="ECO:0000313" key="4">
    <source>
        <dbReference type="Proteomes" id="UP001637990"/>
    </source>
</evidence>
<gene>
    <name evidence="1" type="ORF">ACI6Q5_13530</name>
    <name evidence="2" type="ORF">XcodCFBP4690_03960</name>
</gene>
<comment type="caution">
    <text evidence="2">The sequence shown here is derived from an EMBL/GenBank/DDBJ whole genome shotgun (WGS) entry which is preliminary data.</text>
</comment>
<keyword evidence="4" id="KW-1185">Reference proteome</keyword>
<dbReference type="EMBL" id="JBJGBS010000061">
    <property type="protein sequence ID" value="MFO3705965.1"/>
    <property type="molecule type" value="Genomic_DNA"/>
</dbReference>
<dbReference type="EMBL" id="MDEC01000004">
    <property type="protein sequence ID" value="PPU65647.1"/>
    <property type="molecule type" value="Genomic_DNA"/>
</dbReference>